<gene>
    <name evidence="2" type="ORF">Q3V30_06320</name>
</gene>
<dbReference type="KEGG" id="epi:Q3V30_06320"/>
<proteinExistence type="predicted"/>
<dbReference type="EMBL" id="CP132353">
    <property type="protein sequence ID" value="WLS80094.1"/>
    <property type="molecule type" value="Genomic_DNA"/>
</dbReference>
<keyword evidence="3" id="KW-1185">Reference proteome</keyword>
<evidence type="ECO:0000256" key="1">
    <source>
        <dbReference type="SAM" id="MobiDB-lite"/>
    </source>
</evidence>
<dbReference type="RefSeq" id="WP_306211457.1">
    <property type="nucleotide sequence ID" value="NZ_CP132353.1"/>
</dbReference>
<reference evidence="2 3" key="1">
    <citation type="submission" date="2023-07" db="EMBL/GenBank/DDBJ databases">
        <title>Pathogenic bacteria of pear tree diseases.</title>
        <authorList>
            <person name="Zhang Z."/>
            <person name="He L."/>
            <person name="Huang R."/>
        </authorList>
    </citation>
    <scope>NUCLEOTIDE SEQUENCE [LARGE SCALE GENOMIC DNA]</scope>
    <source>
        <strain evidence="2 3">DE2</strain>
    </source>
</reference>
<accession>A0AA50DLH1</accession>
<evidence type="ECO:0000313" key="3">
    <source>
        <dbReference type="Proteomes" id="UP001228139"/>
    </source>
</evidence>
<sequence length="67" mass="7323">MKITVTFEDTGIEEEHDFDAKPRAGELVTLVREGKGADYIVITEPDPDHTHDNGRGGFPTTATVRPA</sequence>
<organism evidence="2 3">
    <name type="scientific">Erwinia pyri</name>
    <dbReference type="NCBI Taxonomy" id="3062598"/>
    <lineage>
        <taxon>Bacteria</taxon>
        <taxon>Pseudomonadati</taxon>
        <taxon>Pseudomonadota</taxon>
        <taxon>Gammaproteobacteria</taxon>
        <taxon>Enterobacterales</taxon>
        <taxon>Erwiniaceae</taxon>
        <taxon>Erwinia</taxon>
    </lineage>
</organism>
<feature type="region of interest" description="Disordered" evidence="1">
    <location>
        <begin position="43"/>
        <end position="67"/>
    </location>
</feature>
<evidence type="ECO:0000313" key="2">
    <source>
        <dbReference type="EMBL" id="WLS80094.1"/>
    </source>
</evidence>
<name>A0AA50DLH1_9GAMM</name>
<dbReference type="AlphaFoldDB" id="A0AA50DLH1"/>
<protein>
    <submittedName>
        <fullName evidence="2">Uncharacterized protein</fullName>
    </submittedName>
</protein>
<dbReference type="Proteomes" id="UP001228139">
    <property type="component" value="Chromosome"/>
</dbReference>